<reference evidence="7" key="1">
    <citation type="journal article" date="2020" name="mSystems">
        <title>Genome- and Community-Level Interaction Insights into Carbon Utilization and Element Cycling Functions of Hydrothermarchaeota in Hydrothermal Sediment.</title>
        <authorList>
            <person name="Zhou Z."/>
            <person name="Liu Y."/>
            <person name="Xu W."/>
            <person name="Pan J."/>
            <person name="Luo Z.H."/>
            <person name="Li M."/>
        </authorList>
    </citation>
    <scope>NUCLEOTIDE SEQUENCE [LARGE SCALE GENOMIC DNA]</scope>
    <source>
        <strain evidence="7">SpSt-613</strain>
        <strain evidence="6">SpSt-669</strain>
    </source>
</reference>
<dbReference type="PROSITE" id="PS50968">
    <property type="entry name" value="BIOTINYL_LIPOYL"/>
    <property type="match status" value="1"/>
</dbReference>
<comment type="caution">
    <text evidence="7">The sequence shown here is derived from an EMBL/GenBank/DDBJ whole genome shotgun (WGS) entry which is preliminary data.</text>
</comment>
<name>A0A7C4E2P9_CALS0</name>
<keyword evidence="2" id="KW-0808">Transferase</keyword>
<dbReference type="InterPro" id="IPR011053">
    <property type="entry name" value="Single_hybrid_motif"/>
</dbReference>
<gene>
    <name evidence="7" type="ORF">ENT82_08065</name>
    <name evidence="6" type="ORF">ENU43_03700</name>
</gene>
<dbReference type="Pfam" id="PF00364">
    <property type="entry name" value="Biotin_lipoyl"/>
    <property type="match status" value="1"/>
</dbReference>
<dbReference type="SUPFAM" id="SSF51230">
    <property type="entry name" value="Single hybrid motif"/>
    <property type="match status" value="1"/>
</dbReference>
<dbReference type="GO" id="GO:0005737">
    <property type="term" value="C:cytoplasm"/>
    <property type="evidence" value="ECO:0007669"/>
    <property type="project" value="TreeGrafter"/>
</dbReference>
<evidence type="ECO:0000256" key="2">
    <source>
        <dbReference type="ARBA" id="ARBA00022679"/>
    </source>
</evidence>
<protein>
    <submittedName>
        <fullName evidence="7">Biotin/lipoyl-binding protein</fullName>
    </submittedName>
</protein>
<feature type="domain" description="Lipoyl-binding" evidence="5">
    <location>
        <begin position="10"/>
        <end position="85"/>
    </location>
</feature>
<dbReference type="EMBL" id="DTCM01000046">
    <property type="protein sequence ID" value="HGL40751.1"/>
    <property type="molecule type" value="Genomic_DNA"/>
</dbReference>
<dbReference type="InterPro" id="IPR050743">
    <property type="entry name" value="2-oxoacid_DH_E2_comp"/>
</dbReference>
<dbReference type="InterPro" id="IPR000089">
    <property type="entry name" value="Biotin_lipoyl"/>
</dbReference>
<comment type="cofactor">
    <cofactor evidence="1">
        <name>(R)-lipoate</name>
        <dbReference type="ChEBI" id="CHEBI:83088"/>
    </cofactor>
</comment>
<keyword evidence="4" id="KW-0012">Acyltransferase</keyword>
<dbReference type="PROSITE" id="PS00189">
    <property type="entry name" value="LIPOYL"/>
    <property type="match status" value="1"/>
</dbReference>
<evidence type="ECO:0000256" key="1">
    <source>
        <dbReference type="ARBA" id="ARBA00001938"/>
    </source>
</evidence>
<dbReference type="InterPro" id="IPR003016">
    <property type="entry name" value="2-oxoA_DH_lipoyl-BS"/>
</dbReference>
<dbReference type="PANTHER" id="PTHR43178">
    <property type="entry name" value="DIHYDROLIPOAMIDE ACETYLTRANSFERASE COMPONENT OF PYRUVATE DEHYDROGENASE COMPLEX"/>
    <property type="match status" value="1"/>
</dbReference>
<evidence type="ECO:0000259" key="5">
    <source>
        <dbReference type="PROSITE" id="PS50968"/>
    </source>
</evidence>
<organism evidence="7">
    <name type="scientific">Caldiarchaeum subterraneum</name>
    <dbReference type="NCBI Taxonomy" id="311458"/>
    <lineage>
        <taxon>Archaea</taxon>
        <taxon>Nitrososphaerota</taxon>
        <taxon>Candidatus Caldarchaeales</taxon>
        <taxon>Candidatus Caldarchaeaceae</taxon>
        <taxon>Candidatus Caldarchaeum</taxon>
    </lineage>
</organism>
<dbReference type="GO" id="GO:0016407">
    <property type="term" value="F:acetyltransferase activity"/>
    <property type="evidence" value="ECO:0007669"/>
    <property type="project" value="TreeGrafter"/>
</dbReference>
<dbReference type="Gene3D" id="2.40.50.100">
    <property type="match status" value="1"/>
</dbReference>
<dbReference type="EMBL" id="DTAD01000087">
    <property type="protein sequence ID" value="HGN91057.1"/>
    <property type="molecule type" value="Genomic_DNA"/>
</dbReference>
<evidence type="ECO:0000256" key="3">
    <source>
        <dbReference type="ARBA" id="ARBA00022823"/>
    </source>
</evidence>
<accession>A0A7C4E2P9</accession>
<dbReference type="AlphaFoldDB" id="A0A7C4E2P9"/>
<dbReference type="GO" id="GO:0031405">
    <property type="term" value="F:lipoic acid binding"/>
    <property type="evidence" value="ECO:0007669"/>
    <property type="project" value="TreeGrafter"/>
</dbReference>
<sequence length="88" mass="9800">MWMRAFMTSVYRVILPRIDVAMESGRISDWVKKVGDRVSKGEVVAIVETEKAAVEITSEVDGVITKILHNVGEEVKVGEVIAEIEVEK</sequence>
<proteinExistence type="predicted"/>
<evidence type="ECO:0000256" key="4">
    <source>
        <dbReference type="ARBA" id="ARBA00023315"/>
    </source>
</evidence>
<dbReference type="PANTHER" id="PTHR43178:SF5">
    <property type="entry name" value="LIPOAMIDE ACYLTRANSFERASE COMPONENT OF BRANCHED-CHAIN ALPHA-KETO ACID DEHYDROGENASE COMPLEX, MITOCHONDRIAL"/>
    <property type="match status" value="1"/>
</dbReference>
<evidence type="ECO:0000313" key="6">
    <source>
        <dbReference type="EMBL" id="HGL40751.1"/>
    </source>
</evidence>
<dbReference type="CDD" id="cd06849">
    <property type="entry name" value="lipoyl_domain"/>
    <property type="match status" value="1"/>
</dbReference>
<keyword evidence="3" id="KW-0450">Lipoyl</keyword>
<evidence type="ECO:0000313" key="7">
    <source>
        <dbReference type="EMBL" id="HGN91057.1"/>
    </source>
</evidence>